<dbReference type="EMBL" id="LN726018">
    <property type="protein sequence ID" value="CEP11348.1"/>
    <property type="molecule type" value="Genomic_DNA"/>
</dbReference>
<protein>
    <recommendedName>
        <fullName evidence="6">Zn(2)-C6 fungal-type domain-containing protein</fullName>
    </recommendedName>
</protein>
<gene>
    <name evidence="7" type="primary">PARPA_05173.1 scaffold 16505</name>
</gene>
<dbReference type="PROSITE" id="PS00463">
    <property type="entry name" value="ZN2_CY6_FUNGAL_1"/>
    <property type="match status" value="1"/>
</dbReference>
<evidence type="ECO:0000256" key="2">
    <source>
        <dbReference type="ARBA" id="ARBA00022723"/>
    </source>
</evidence>
<keyword evidence="3" id="KW-0805">Transcription regulation</keyword>
<evidence type="ECO:0000313" key="7">
    <source>
        <dbReference type="EMBL" id="CEP11348.1"/>
    </source>
</evidence>
<sequence length="654" mass="75626">MKGRNIPCTECRKQRRKCVRLNINEECIRCRKFGKTCQQATSRQDEKSEAKQLYHYKDICVLQSQVKQLEDAIHYMEEQLNSYRLKNKLPEIANTMIQCLFHNWRLRIKNGSFQIETGIRNINELMHFNPNVSYLSPISYGSSRSSESNNEILLSFEKESSASLIPFTLKILARSLIDRTIGPPVSVLIPSLLLLDPELLVDQLIDIYFRCHNVYSPLVHENSHRNRLKTIQDPLTDLITLSICSYVCSTPCQHLLFSPREQRNMGDYFYAKAKDIILDQFDQPEKRLENAIAINLLMQYLQITLKFSESRQFVSMAYQILIDLRNDYPEFRITGSTDQETAALDHVAHQYPTTDIDKMLFTRHMTVSALTSRLLDFVASDSTNNSDFHFPIWKYVADEPDETKRFVESQNWIINLHNQGFVKNFLVNIHRIQLGKASSLSFESIVRMEQVMKEYTEVIPAELRLCDDLSDVKKCYDAIEQTTDSVLLVNFVQYHFLNIGIYSSFLQPKAVSDQSQQLLSLVQQHSLSESLKSARLLIHAIHRLAAADTKSCNYILSASKHFFHALDVLILLSLSPNKQISKEAGLMMKSCLEELDMIISTHGYQLPHIDSAFFATTADRFKVRNGTFDIGYYDQFPHPWFAMMHDASHFFTSR</sequence>
<dbReference type="InterPro" id="IPR001138">
    <property type="entry name" value="Zn2Cys6_DnaBD"/>
</dbReference>
<reference evidence="7 8" key="1">
    <citation type="submission" date="2014-09" db="EMBL/GenBank/DDBJ databases">
        <authorList>
            <person name="Ellenberger Sabrina"/>
        </authorList>
    </citation>
    <scope>NUCLEOTIDE SEQUENCE [LARGE SCALE GENOMIC DNA]</scope>
    <source>
        <strain evidence="7 8">CBS 412.66</strain>
    </source>
</reference>
<comment type="subcellular location">
    <subcellularLocation>
        <location evidence="1">Nucleus</location>
    </subcellularLocation>
</comment>
<evidence type="ECO:0000256" key="3">
    <source>
        <dbReference type="ARBA" id="ARBA00023015"/>
    </source>
</evidence>
<feature type="domain" description="Zn(2)-C6 fungal-type" evidence="6">
    <location>
        <begin position="7"/>
        <end position="37"/>
    </location>
</feature>
<keyword evidence="5" id="KW-0539">Nucleus</keyword>
<dbReference type="Proteomes" id="UP000054107">
    <property type="component" value="Unassembled WGS sequence"/>
</dbReference>
<dbReference type="AlphaFoldDB" id="A0A0B7N7F4"/>
<dbReference type="GO" id="GO:0000981">
    <property type="term" value="F:DNA-binding transcription factor activity, RNA polymerase II-specific"/>
    <property type="evidence" value="ECO:0007669"/>
    <property type="project" value="InterPro"/>
</dbReference>
<evidence type="ECO:0000313" key="8">
    <source>
        <dbReference type="Proteomes" id="UP000054107"/>
    </source>
</evidence>
<dbReference type="GO" id="GO:0008270">
    <property type="term" value="F:zinc ion binding"/>
    <property type="evidence" value="ECO:0007669"/>
    <property type="project" value="InterPro"/>
</dbReference>
<dbReference type="CDD" id="cd12148">
    <property type="entry name" value="fungal_TF_MHR"/>
    <property type="match status" value="1"/>
</dbReference>
<proteinExistence type="predicted"/>
<organism evidence="7 8">
    <name type="scientific">Parasitella parasitica</name>
    <dbReference type="NCBI Taxonomy" id="35722"/>
    <lineage>
        <taxon>Eukaryota</taxon>
        <taxon>Fungi</taxon>
        <taxon>Fungi incertae sedis</taxon>
        <taxon>Mucoromycota</taxon>
        <taxon>Mucoromycotina</taxon>
        <taxon>Mucoromycetes</taxon>
        <taxon>Mucorales</taxon>
        <taxon>Mucorineae</taxon>
        <taxon>Mucoraceae</taxon>
        <taxon>Parasitella</taxon>
    </lineage>
</organism>
<keyword evidence="4" id="KW-0804">Transcription</keyword>
<dbReference type="PANTHER" id="PTHR47338:SF5">
    <property type="entry name" value="ZN(II)2CYS6 TRANSCRIPTION FACTOR (EUROFUNG)"/>
    <property type="match status" value="1"/>
</dbReference>
<keyword evidence="8" id="KW-1185">Reference proteome</keyword>
<dbReference type="STRING" id="35722.A0A0B7N7F4"/>
<dbReference type="PANTHER" id="PTHR47338">
    <property type="entry name" value="ZN(II)2CYS6 TRANSCRIPTION FACTOR (EUROFUNG)-RELATED"/>
    <property type="match status" value="1"/>
</dbReference>
<evidence type="ECO:0000256" key="5">
    <source>
        <dbReference type="ARBA" id="ARBA00023242"/>
    </source>
</evidence>
<evidence type="ECO:0000259" key="6">
    <source>
        <dbReference type="PROSITE" id="PS00463"/>
    </source>
</evidence>
<evidence type="ECO:0000256" key="1">
    <source>
        <dbReference type="ARBA" id="ARBA00004123"/>
    </source>
</evidence>
<name>A0A0B7N7F4_9FUNG</name>
<dbReference type="CDD" id="cd00067">
    <property type="entry name" value="GAL4"/>
    <property type="match status" value="1"/>
</dbReference>
<accession>A0A0B7N7F4</accession>
<dbReference type="GO" id="GO:0005634">
    <property type="term" value="C:nucleus"/>
    <property type="evidence" value="ECO:0007669"/>
    <property type="project" value="UniProtKB-SubCell"/>
</dbReference>
<keyword evidence="2" id="KW-0479">Metal-binding</keyword>
<evidence type="ECO:0000256" key="4">
    <source>
        <dbReference type="ARBA" id="ARBA00023163"/>
    </source>
</evidence>
<dbReference type="InterPro" id="IPR050815">
    <property type="entry name" value="TF_fung"/>
</dbReference>
<dbReference type="OrthoDB" id="2265990at2759"/>